<feature type="domain" description="HTH luxR-type" evidence="2">
    <location>
        <begin position="5"/>
        <end position="70"/>
    </location>
</feature>
<dbReference type="Proteomes" id="UP000596176">
    <property type="component" value="Chromosome"/>
</dbReference>
<name>A0A7U0N429_SERPR</name>
<organism evidence="3 4">
    <name type="scientific">Serratia proteamaculans</name>
    <dbReference type="NCBI Taxonomy" id="28151"/>
    <lineage>
        <taxon>Bacteria</taxon>
        <taxon>Pseudomonadati</taxon>
        <taxon>Pseudomonadota</taxon>
        <taxon>Gammaproteobacteria</taxon>
        <taxon>Enterobacterales</taxon>
        <taxon>Yersiniaceae</taxon>
        <taxon>Serratia</taxon>
    </lineage>
</organism>
<dbReference type="RefSeq" id="WP_207978820.1">
    <property type="nucleotide sequence ID" value="NZ_CP068391.1"/>
</dbReference>
<evidence type="ECO:0000259" key="2">
    <source>
        <dbReference type="PROSITE" id="PS50043"/>
    </source>
</evidence>
<dbReference type="InterPro" id="IPR036388">
    <property type="entry name" value="WH-like_DNA-bd_sf"/>
</dbReference>
<evidence type="ECO:0000256" key="1">
    <source>
        <dbReference type="ARBA" id="ARBA00023125"/>
    </source>
</evidence>
<evidence type="ECO:0000313" key="3">
    <source>
        <dbReference type="EMBL" id="QQX52136.1"/>
    </source>
</evidence>
<dbReference type="Gene3D" id="1.10.10.10">
    <property type="entry name" value="Winged helix-like DNA-binding domain superfamily/Winged helix DNA-binding domain"/>
    <property type="match status" value="1"/>
</dbReference>
<dbReference type="PRINTS" id="PR00038">
    <property type="entry name" value="HTHLUXR"/>
</dbReference>
<evidence type="ECO:0000313" key="4">
    <source>
        <dbReference type="Proteomes" id="UP000596176"/>
    </source>
</evidence>
<dbReference type="CDD" id="cd06170">
    <property type="entry name" value="LuxR_C_like"/>
    <property type="match status" value="1"/>
</dbReference>
<dbReference type="AlphaFoldDB" id="A0A7U0N429"/>
<proteinExistence type="predicted"/>
<dbReference type="PROSITE" id="PS50043">
    <property type="entry name" value="HTH_LUXR_2"/>
    <property type="match status" value="1"/>
</dbReference>
<keyword evidence="1" id="KW-0238">DNA-binding</keyword>
<sequence length="81" mass="9086">MVKLPMKRGGKLTERERLVLSFLALGMSNMEIVSYLNVSNKTVSIFKTVAMQKIGIRKNANLIKWLRTPEARAAIVDGQPL</sequence>
<dbReference type="InterPro" id="IPR000792">
    <property type="entry name" value="Tscrpt_reg_LuxR_C"/>
</dbReference>
<gene>
    <name evidence="3" type="ORF">JKX24_18335</name>
</gene>
<reference evidence="3 4" key="1">
    <citation type="submission" date="2021-01" db="EMBL/GenBank/DDBJ databases">
        <title>Chromosome sequence of Serratia proteamaculans strain 94 rif-r, isolated from spoiled beef.</title>
        <authorList>
            <person name="Zaytseva Y.V."/>
            <person name="Iablokov S.N."/>
            <person name="Klyukina A."/>
        </authorList>
    </citation>
    <scope>NUCLEOTIDE SEQUENCE [LARGE SCALE GENOMIC DNA]</scope>
    <source>
        <strain evidence="3 4">94 rif-r</strain>
    </source>
</reference>
<dbReference type="GO" id="GO:0003677">
    <property type="term" value="F:DNA binding"/>
    <property type="evidence" value="ECO:0007669"/>
    <property type="project" value="UniProtKB-KW"/>
</dbReference>
<protein>
    <submittedName>
        <fullName evidence="3">Helix-turn-helix transcriptional regulator</fullName>
    </submittedName>
</protein>
<dbReference type="GO" id="GO:0006355">
    <property type="term" value="P:regulation of DNA-templated transcription"/>
    <property type="evidence" value="ECO:0007669"/>
    <property type="project" value="InterPro"/>
</dbReference>
<dbReference type="SUPFAM" id="SSF46894">
    <property type="entry name" value="C-terminal effector domain of the bipartite response regulators"/>
    <property type="match status" value="1"/>
</dbReference>
<accession>A0A7U0N429</accession>
<dbReference type="EMBL" id="CP068391">
    <property type="protein sequence ID" value="QQX52136.1"/>
    <property type="molecule type" value="Genomic_DNA"/>
</dbReference>
<dbReference type="Pfam" id="PF00196">
    <property type="entry name" value="GerE"/>
    <property type="match status" value="1"/>
</dbReference>
<dbReference type="SMART" id="SM00421">
    <property type="entry name" value="HTH_LUXR"/>
    <property type="match status" value="1"/>
</dbReference>
<dbReference type="InterPro" id="IPR016032">
    <property type="entry name" value="Sig_transdc_resp-reg_C-effctor"/>
</dbReference>